<dbReference type="SUPFAM" id="SSF56059">
    <property type="entry name" value="Glutathione synthetase ATP-binding domain-like"/>
    <property type="match status" value="1"/>
</dbReference>
<evidence type="ECO:0000256" key="3">
    <source>
        <dbReference type="ARBA" id="ARBA00022840"/>
    </source>
</evidence>
<comment type="caution">
    <text evidence="6">The sequence shown here is derived from an EMBL/GenBank/DDBJ whole genome shotgun (WGS) entry which is preliminary data.</text>
</comment>
<dbReference type="PANTHER" id="PTHR18866">
    <property type="entry name" value="CARBOXYLASE:PYRUVATE/ACETYL-COA/PROPIONYL-COA CARBOXYLASE"/>
    <property type="match status" value="1"/>
</dbReference>
<dbReference type="InterPro" id="IPR005479">
    <property type="entry name" value="CPAse_ATP-bd"/>
</dbReference>
<evidence type="ECO:0000256" key="4">
    <source>
        <dbReference type="ARBA" id="ARBA00023267"/>
    </source>
</evidence>
<dbReference type="Proteomes" id="UP001170310">
    <property type="component" value="Unassembled WGS sequence"/>
</dbReference>
<reference evidence="6" key="1">
    <citation type="submission" date="2023-07" db="EMBL/GenBank/DDBJ databases">
        <title>Genome content predicts the carbon catabolic preferences of heterotrophic bacteria.</title>
        <authorList>
            <person name="Gralka M."/>
        </authorList>
    </citation>
    <scope>NUCLEOTIDE SEQUENCE</scope>
    <source>
        <strain evidence="6">E2R20</strain>
    </source>
</reference>
<dbReference type="AlphaFoldDB" id="A0AAW7YU43"/>
<dbReference type="EMBL" id="JAUOQO010001105">
    <property type="protein sequence ID" value="MDO6575706.1"/>
    <property type="molecule type" value="Genomic_DNA"/>
</dbReference>
<dbReference type="PANTHER" id="PTHR18866:SF128">
    <property type="entry name" value="UREA AMIDOLYASE"/>
    <property type="match status" value="1"/>
</dbReference>
<keyword evidence="4" id="KW-0092">Biotin</keyword>
<dbReference type="InterPro" id="IPR011054">
    <property type="entry name" value="Rudment_hybrid_motif"/>
</dbReference>
<proteinExistence type="predicted"/>
<feature type="domain" description="Biotin carboxylation" evidence="5">
    <location>
        <begin position="1"/>
        <end position="76"/>
    </location>
</feature>
<dbReference type="GO" id="GO:0016874">
    <property type="term" value="F:ligase activity"/>
    <property type="evidence" value="ECO:0007669"/>
    <property type="project" value="UniProtKB-KW"/>
</dbReference>
<dbReference type="PROSITE" id="PS50979">
    <property type="entry name" value="BC"/>
    <property type="match status" value="1"/>
</dbReference>
<keyword evidence="1" id="KW-0436">Ligase</keyword>
<feature type="non-terminal residue" evidence="6">
    <location>
        <position position="76"/>
    </location>
</feature>
<evidence type="ECO:0000313" key="7">
    <source>
        <dbReference type="Proteomes" id="UP001170310"/>
    </source>
</evidence>
<gene>
    <name evidence="6" type="ORF">Q4528_16500</name>
</gene>
<feature type="non-terminal residue" evidence="6">
    <location>
        <position position="1"/>
    </location>
</feature>
<dbReference type="GO" id="GO:0005524">
    <property type="term" value="F:ATP binding"/>
    <property type="evidence" value="ECO:0007669"/>
    <property type="project" value="UniProtKB-KW"/>
</dbReference>
<keyword evidence="2" id="KW-0547">Nucleotide-binding</keyword>
<organism evidence="6 7">
    <name type="scientific">Staphylococcus pasteuri_A</name>
    <dbReference type="NCBI Taxonomy" id="3062664"/>
    <lineage>
        <taxon>Bacteria</taxon>
        <taxon>Bacillati</taxon>
        <taxon>Bacillota</taxon>
        <taxon>Bacilli</taxon>
        <taxon>Bacillales</taxon>
        <taxon>Staphylococcaceae</taxon>
        <taxon>Staphylococcus</taxon>
    </lineage>
</organism>
<keyword evidence="7" id="KW-1185">Reference proteome</keyword>
<sequence>VNTRLQVEHGVTEMVFGVDLVKWMIELGFAQSCNKNYPLSDKAEGLQPTGHAIQVRLYAEDPNKDFQPNAGLLSHV</sequence>
<dbReference type="SUPFAM" id="SSF51246">
    <property type="entry name" value="Rudiment single hybrid motif"/>
    <property type="match status" value="1"/>
</dbReference>
<dbReference type="Pfam" id="PF02786">
    <property type="entry name" value="CPSase_L_D2"/>
    <property type="match status" value="1"/>
</dbReference>
<evidence type="ECO:0000256" key="1">
    <source>
        <dbReference type="ARBA" id="ARBA00022598"/>
    </source>
</evidence>
<keyword evidence="3" id="KW-0067">ATP-binding</keyword>
<dbReference type="InterPro" id="IPR050856">
    <property type="entry name" value="Biotin_carboxylase_complex"/>
</dbReference>
<accession>A0AAW7YU43</accession>
<dbReference type="Gene3D" id="3.30.470.20">
    <property type="entry name" value="ATP-grasp fold, B domain"/>
    <property type="match status" value="1"/>
</dbReference>
<dbReference type="InterPro" id="IPR011764">
    <property type="entry name" value="Biotin_carboxylation_dom"/>
</dbReference>
<name>A0AAW7YU43_9STAP</name>
<protein>
    <recommendedName>
        <fullName evidence="5">Biotin carboxylation domain-containing protein</fullName>
    </recommendedName>
</protein>
<evidence type="ECO:0000256" key="2">
    <source>
        <dbReference type="ARBA" id="ARBA00022741"/>
    </source>
</evidence>
<evidence type="ECO:0000313" key="6">
    <source>
        <dbReference type="EMBL" id="MDO6575706.1"/>
    </source>
</evidence>
<evidence type="ECO:0000259" key="5">
    <source>
        <dbReference type="PROSITE" id="PS50979"/>
    </source>
</evidence>